<keyword evidence="1" id="KW-1133">Transmembrane helix</keyword>
<feature type="transmembrane region" description="Helical" evidence="1">
    <location>
        <begin position="45"/>
        <end position="68"/>
    </location>
</feature>
<dbReference type="EMBL" id="FONA01000008">
    <property type="protein sequence ID" value="SFE21414.1"/>
    <property type="molecule type" value="Genomic_DNA"/>
</dbReference>
<keyword evidence="3" id="KW-1185">Reference proteome</keyword>
<keyword evidence="1" id="KW-0472">Membrane</keyword>
<sequence>MDESIFGKKECPFRVPENYFEGFEDRFFERMKSEMEKKDKRRYKTVMAVVKPWLAMAASFLIIALVYYNIPRLFKGDFNANVVRELDEEFINSLALIIDENEINDLVIEEDTILIYPTDSLFLGSISEEDLFAVTYFE</sequence>
<accession>A0A1I1YP83</accession>
<organism evidence="2 3">
    <name type="scientific">Thermophagus xiamenensis</name>
    <dbReference type="NCBI Taxonomy" id="385682"/>
    <lineage>
        <taxon>Bacteria</taxon>
        <taxon>Pseudomonadati</taxon>
        <taxon>Bacteroidota</taxon>
        <taxon>Bacteroidia</taxon>
        <taxon>Marinilabiliales</taxon>
        <taxon>Marinilabiliaceae</taxon>
        <taxon>Thermophagus</taxon>
    </lineage>
</organism>
<evidence type="ECO:0000256" key="1">
    <source>
        <dbReference type="SAM" id="Phobius"/>
    </source>
</evidence>
<dbReference type="STRING" id="385682.SAMN05444380_10871"/>
<dbReference type="eggNOG" id="ENOG50302BH">
    <property type="taxonomic scope" value="Bacteria"/>
</dbReference>
<dbReference type="AlphaFoldDB" id="A0A1I1YP83"/>
<dbReference type="RefSeq" id="WP_010528387.1">
    <property type="nucleotide sequence ID" value="NZ_AFSL01000083.1"/>
</dbReference>
<protein>
    <submittedName>
        <fullName evidence="2">Uncharacterized protein</fullName>
    </submittedName>
</protein>
<evidence type="ECO:0000313" key="3">
    <source>
        <dbReference type="Proteomes" id="UP000181976"/>
    </source>
</evidence>
<keyword evidence="1" id="KW-0812">Transmembrane</keyword>
<dbReference type="InParanoid" id="A0A1I1YP83"/>
<evidence type="ECO:0000313" key="2">
    <source>
        <dbReference type="EMBL" id="SFE21414.1"/>
    </source>
</evidence>
<name>A0A1I1YP83_9BACT</name>
<dbReference type="Proteomes" id="UP000181976">
    <property type="component" value="Unassembled WGS sequence"/>
</dbReference>
<proteinExistence type="predicted"/>
<dbReference type="OrthoDB" id="1121419at2"/>
<gene>
    <name evidence="2" type="ORF">SAMN05444380_10871</name>
</gene>
<reference evidence="2 3" key="1">
    <citation type="submission" date="2016-10" db="EMBL/GenBank/DDBJ databases">
        <authorList>
            <person name="de Groot N.N."/>
        </authorList>
    </citation>
    <scope>NUCLEOTIDE SEQUENCE [LARGE SCALE GENOMIC DNA]</scope>
    <source>
        <strain evidence="2 3">DSM 19012</strain>
    </source>
</reference>